<gene>
    <name evidence="1" type="ORF">KME28_27030</name>
</gene>
<proteinExistence type="predicted"/>
<evidence type="ECO:0000313" key="1">
    <source>
        <dbReference type="EMBL" id="MBW4435266.1"/>
    </source>
</evidence>
<reference evidence="1" key="2">
    <citation type="journal article" date="2022" name="Microbiol. Resour. Announc.">
        <title>Metagenome Sequencing to Explore Phylogenomics of Terrestrial Cyanobacteria.</title>
        <authorList>
            <person name="Ward R.D."/>
            <person name="Stajich J.E."/>
            <person name="Johansen J.R."/>
            <person name="Huntemann M."/>
            <person name="Clum A."/>
            <person name="Foster B."/>
            <person name="Foster B."/>
            <person name="Roux S."/>
            <person name="Palaniappan K."/>
            <person name="Varghese N."/>
            <person name="Mukherjee S."/>
            <person name="Reddy T.B.K."/>
            <person name="Daum C."/>
            <person name="Copeland A."/>
            <person name="Chen I.A."/>
            <person name="Ivanova N.N."/>
            <person name="Kyrpides N.C."/>
            <person name="Shapiro N."/>
            <person name="Eloe-Fadrosh E.A."/>
            <person name="Pietrasiak N."/>
        </authorList>
    </citation>
    <scope>NUCLEOTIDE SEQUENCE</scope>
    <source>
        <strain evidence="1">HA4357-MV3</strain>
    </source>
</reference>
<evidence type="ECO:0000313" key="2">
    <source>
        <dbReference type="Proteomes" id="UP000813215"/>
    </source>
</evidence>
<dbReference type="Proteomes" id="UP000813215">
    <property type="component" value="Unassembled WGS sequence"/>
</dbReference>
<name>A0A9E3LVK2_9NOST</name>
<protein>
    <submittedName>
        <fullName evidence="1">Uncharacterized protein</fullName>
    </submittedName>
</protein>
<comment type="caution">
    <text evidence="1">The sequence shown here is derived from an EMBL/GenBank/DDBJ whole genome shotgun (WGS) entry which is preliminary data.</text>
</comment>
<reference evidence="1" key="1">
    <citation type="submission" date="2021-05" db="EMBL/GenBank/DDBJ databases">
        <authorList>
            <person name="Pietrasiak N."/>
            <person name="Ward R."/>
            <person name="Stajich J.E."/>
            <person name="Kurbessoian T."/>
        </authorList>
    </citation>
    <scope>NUCLEOTIDE SEQUENCE</scope>
    <source>
        <strain evidence="1">HA4357-MV3</strain>
    </source>
</reference>
<dbReference type="AlphaFoldDB" id="A0A9E3LVK2"/>
<accession>A0A9E3LVK2</accession>
<sequence length="72" mass="8504">MKHQFLDQRVQEHNTAMIQVLQNLAMQLNEEQCWRKSKLIENSVNLLLQAENYHRRVIAAIETEIKNALDSD</sequence>
<organism evidence="1 2">
    <name type="scientific">Pelatocladus maniniholoensis HA4357-MV3</name>
    <dbReference type="NCBI Taxonomy" id="1117104"/>
    <lineage>
        <taxon>Bacteria</taxon>
        <taxon>Bacillati</taxon>
        <taxon>Cyanobacteriota</taxon>
        <taxon>Cyanophyceae</taxon>
        <taxon>Nostocales</taxon>
        <taxon>Nostocaceae</taxon>
        <taxon>Pelatocladus</taxon>
    </lineage>
</organism>
<dbReference type="EMBL" id="JAHHHW010000158">
    <property type="protein sequence ID" value="MBW4435266.1"/>
    <property type="molecule type" value="Genomic_DNA"/>
</dbReference>